<reference evidence="2" key="1">
    <citation type="journal article" date="2016" name="Front. Microbiol.">
        <title>Genome Sequence of the Piezophilic, Mesophilic Sulfate-Reducing Bacterium Desulfovibrio indicus J2T.</title>
        <authorList>
            <person name="Cao J."/>
            <person name="Maignien L."/>
            <person name="Shao Z."/>
            <person name="Alain K."/>
            <person name="Jebbar M."/>
        </authorList>
    </citation>
    <scope>NUCLEOTIDE SEQUENCE</scope>
    <source>
        <strain evidence="2">DSM 16372</strain>
    </source>
</reference>
<organism evidence="2 3">
    <name type="scientific">Methylobacterium hispanicum</name>
    <dbReference type="NCBI Taxonomy" id="270350"/>
    <lineage>
        <taxon>Bacteria</taxon>
        <taxon>Pseudomonadati</taxon>
        <taxon>Pseudomonadota</taxon>
        <taxon>Alphaproteobacteria</taxon>
        <taxon>Hyphomicrobiales</taxon>
        <taxon>Methylobacteriaceae</taxon>
        <taxon>Methylobacterium</taxon>
    </lineage>
</organism>
<reference evidence="2" key="2">
    <citation type="submission" date="2021-08" db="EMBL/GenBank/DDBJ databases">
        <authorList>
            <person name="Tani A."/>
            <person name="Ola A."/>
            <person name="Ogura Y."/>
            <person name="Katsura K."/>
            <person name="Hayashi T."/>
        </authorList>
    </citation>
    <scope>NUCLEOTIDE SEQUENCE</scope>
    <source>
        <strain evidence="2">DSM 16372</strain>
    </source>
</reference>
<feature type="compositionally biased region" description="Basic residues" evidence="1">
    <location>
        <begin position="27"/>
        <end position="40"/>
    </location>
</feature>
<comment type="caution">
    <text evidence="2">The sequence shown here is derived from an EMBL/GenBank/DDBJ whole genome shotgun (WGS) entry which is preliminary data.</text>
</comment>
<sequence length="393" mass="42625">MVPSRMRYGEAAHAQVGRPVRSGRMGLKCRRPSARPRHSFGSRGRTSIGRGPRLPARVRTNGASNCQNHCQNPFFGSVPLCVIAIYLMGPTFLDIDMARAGDLLGLDRKSTEMFRDLGRGNFMALGPALYRRPTQVNVASVETRALGTTPKLTPPPTEVSDEEREAMLAPVPISAPRPAAERRAAMPPPPSVNDMLASIAERRSAGEEVAEAPAMPPEEREGLLREIVQAIVANPDNAFADDSKLFNEFSYACRFRRVPGNANRDEFKRLLAMAKAGADAMDATDERWQQALAAAEGVPLEDRAIFLLFAKAAMNRAPCPPDATVARISGTRSAGRARGLISFLERKGHVAVRSGFRNLRTIAIPALGWETAPGDPNAPDLVEMEEPQLAAAE</sequence>
<dbReference type="AlphaFoldDB" id="A0AAV4ZMN6"/>
<keyword evidence="3" id="KW-1185">Reference proteome</keyword>
<name>A0AAV4ZMN6_9HYPH</name>
<protein>
    <submittedName>
        <fullName evidence="2">Uncharacterized protein</fullName>
    </submittedName>
</protein>
<feature type="region of interest" description="Disordered" evidence="1">
    <location>
        <begin position="373"/>
        <end position="393"/>
    </location>
</feature>
<evidence type="ECO:0000313" key="3">
    <source>
        <dbReference type="Proteomes" id="UP001055247"/>
    </source>
</evidence>
<proteinExistence type="predicted"/>
<gene>
    <name evidence="2" type="ORF">BHAOGJBA_2895</name>
</gene>
<evidence type="ECO:0000256" key="1">
    <source>
        <dbReference type="SAM" id="MobiDB-lite"/>
    </source>
</evidence>
<dbReference type="Proteomes" id="UP001055247">
    <property type="component" value="Unassembled WGS sequence"/>
</dbReference>
<feature type="region of interest" description="Disordered" evidence="1">
    <location>
        <begin position="1"/>
        <end position="54"/>
    </location>
</feature>
<dbReference type="EMBL" id="BPQO01000011">
    <property type="protein sequence ID" value="GJD89368.1"/>
    <property type="molecule type" value="Genomic_DNA"/>
</dbReference>
<evidence type="ECO:0000313" key="2">
    <source>
        <dbReference type="EMBL" id="GJD89368.1"/>
    </source>
</evidence>
<accession>A0AAV4ZMN6</accession>